<organism evidence="3 4">
    <name type="scientific">Nocardioides plantarum</name>
    <dbReference type="NCBI Taxonomy" id="29299"/>
    <lineage>
        <taxon>Bacteria</taxon>
        <taxon>Bacillati</taxon>
        <taxon>Actinomycetota</taxon>
        <taxon>Actinomycetes</taxon>
        <taxon>Propionibacteriales</taxon>
        <taxon>Nocardioidaceae</taxon>
        <taxon>Nocardioides</taxon>
    </lineage>
</organism>
<dbReference type="RefSeq" id="WP_140007330.1">
    <property type="nucleotide sequence ID" value="NZ_JBHMDG010000028.1"/>
</dbReference>
<keyword evidence="4" id="KW-1185">Reference proteome</keyword>
<keyword evidence="2" id="KW-1133">Transmembrane helix</keyword>
<proteinExistence type="predicted"/>
<evidence type="ECO:0000256" key="1">
    <source>
        <dbReference type="SAM" id="MobiDB-lite"/>
    </source>
</evidence>
<reference evidence="3 4" key="1">
    <citation type="submission" date="2024-09" db="EMBL/GenBank/DDBJ databases">
        <authorList>
            <person name="Sun Q."/>
            <person name="Mori K."/>
        </authorList>
    </citation>
    <scope>NUCLEOTIDE SEQUENCE [LARGE SCALE GENOMIC DNA]</scope>
    <source>
        <strain evidence="3 4">JCM 9626</strain>
    </source>
</reference>
<sequence length="199" mass="20854">MSFPSSDPVQPDPAQPSPGRPDLTKLQAGQPVAGQPAAGQPAAGQPFPDAPVVTEPRERVGLGLLASLGAVLGGVVLTVLLAQLGFITAISSFVIAFGAAFLYEAAAGRPARKGLVPLVLLIVLGVVLSYLAVIGSDLWDAYDEIREVGLTEQSRAAFVGDYLFKPGDVFENPYKDLPWFAVFGVLGVFGVVRRLIGNR</sequence>
<feature type="transmembrane region" description="Helical" evidence="2">
    <location>
        <begin position="86"/>
        <end position="103"/>
    </location>
</feature>
<protein>
    <submittedName>
        <fullName evidence="3">Uncharacterized protein</fullName>
    </submittedName>
</protein>
<feature type="transmembrane region" description="Helical" evidence="2">
    <location>
        <begin position="115"/>
        <end position="134"/>
    </location>
</feature>
<feature type="region of interest" description="Disordered" evidence="1">
    <location>
        <begin position="1"/>
        <end position="50"/>
    </location>
</feature>
<feature type="compositionally biased region" description="Low complexity" evidence="1">
    <location>
        <begin position="27"/>
        <end position="50"/>
    </location>
</feature>
<keyword evidence="2" id="KW-0812">Transmembrane</keyword>
<comment type="caution">
    <text evidence="3">The sequence shown here is derived from an EMBL/GenBank/DDBJ whole genome shotgun (WGS) entry which is preliminary data.</text>
</comment>
<feature type="transmembrane region" description="Helical" evidence="2">
    <location>
        <begin position="60"/>
        <end position="80"/>
    </location>
</feature>
<keyword evidence="2" id="KW-0472">Membrane</keyword>
<evidence type="ECO:0000256" key="2">
    <source>
        <dbReference type="SAM" id="Phobius"/>
    </source>
</evidence>
<gene>
    <name evidence="3" type="ORF">ACFFRI_18635</name>
</gene>
<evidence type="ECO:0000313" key="4">
    <source>
        <dbReference type="Proteomes" id="UP001589750"/>
    </source>
</evidence>
<dbReference type="EMBL" id="JBHMDG010000028">
    <property type="protein sequence ID" value="MFB9315076.1"/>
    <property type="molecule type" value="Genomic_DNA"/>
</dbReference>
<dbReference type="Proteomes" id="UP001589750">
    <property type="component" value="Unassembled WGS sequence"/>
</dbReference>
<evidence type="ECO:0000313" key="3">
    <source>
        <dbReference type="EMBL" id="MFB9315076.1"/>
    </source>
</evidence>
<feature type="transmembrane region" description="Helical" evidence="2">
    <location>
        <begin position="177"/>
        <end position="196"/>
    </location>
</feature>
<accession>A0ABV5KEB3</accession>
<feature type="compositionally biased region" description="Pro residues" evidence="1">
    <location>
        <begin position="10"/>
        <end position="19"/>
    </location>
</feature>
<name>A0ABV5KEB3_9ACTN</name>